<dbReference type="PANTHER" id="PTHR34406">
    <property type="entry name" value="PROTEIN YCEI"/>
    <property type="match status" value="1"/>
</dbReference>
<feature type="domain" description="Lipid/polyisoprenoid-binding YceI-like" evidence="2">
    <location>
        <begin position="23"/>
        <end position="188"/>
    </location>
</feature>
<organism evidence="3 4">
    <name type="scientific">Mucilaginibacter paludis DSM 18603</name>
    <dbReference type="NCBI Taxonomy" id="714943"/>
    <lineage>
        <taxon>Bacteria</taxon>
        <taxon>Pseudomonadati</taxon>
        <taxon>Bacteroidota</taxon>
        <taxon>Sphingobacteriia</taxon>
        <taxon>Sphingobacteriales</taxon>
        <taxon>Sphingobacteriaceae</taxon>
        <taxon>Mucilaginibacter</taxon>
    </lineage>
</organism>
<dbReference type="SMART" id="SM00867">
    <property type="entry name" value="YceI"/>
    <property type="match status" value="1"/>
</dbReference>
<dbReference type="HOGENOM" id="CLU_071003_3_0_10"/>
<dbReference type="RefSeq" id="WP_008504585.1">
    <property type="nucleotide sequence ID" value="NZ_CM001403.1"/>
</dbReference>
<evidence type="ECO:0000313" key="3">
    <source>
        <dbReference type="EMBL" id="EHQ24972.1"/>
    </source>
</evidence>
<feature type="signal peptide" evidence="1">
    <location>
        <begin position="1"/>
        <end position="20"/>
    </location>
</feature>
<evidence type="ECO:0000256" key="1">
    <source>
        <dbReference type="SAM" id="SignalP"/>
    </source>
</evidence>
<dbReference type="Pfam" id="PF04264">
    <property type="entry name" value="YceI"/>
    <property type="match status" value="1"/>
</dbReference>
<dbReference type="EMBL" id="CM001403">
    <property type="protein sequence ID" value="EHQ24972.1"/>
    <property type="molecule type" value="Genomic_DNA"/>
</dbReference>
<dbReference type="AlphaFoldDB" id="H1Y9Y8"/>
<dbReference type="SUPFAM" id="SSF101874">
    <property type="entry name" value="YceI-like"/>
    <property type="match status" value="1"/>
</dbReference>
<evidence type="ECO:0000259" key="2">
    <source>
        <dbReference type="SMART" id="SM00867"/>
    </source>
</evidence>
<gene>
    <name evidence="3" type="ORF">Mucpa_0791</name>
</gene>
<dbReference type="STRING" id="714943.Mucpa_0791"/>
<dbReference type="PANTHER" id="PTHR34406:SF1">
    <property type="entry name" value="PROTEIN YCEI"/>
    <property type="match status" value="1"/>
</dbReference>
<reference evidence="3" key="1">
    <citation type="submission" date="2011-09" db="EMBL/GenBank/DDBJ databases">
        <title>The permanent draft genome of Mucilaginibacter paludis DSM 18603.</title>
        <authorList>
            <consortium name="US DOE Joint Genome Institute (JGI-PGF)"/>
            <person name="Lucas S."/>
            <person name="Han J."/>
            <person name="Lapidus A."/>
            <person name="Bruce D."/>
            <person name="Goodwin L."/>
            <person name="Pitluck S."/>
            <person name="Peters L."/>
            <person name="Kyrpides N."/>
            <person name="Mavromatis K."/>
            <person name="Ivanova N."/>
            <person name="Mikhailova N."/>
            <person name="Held B."/>
            <person name="Detter J.C."/>
            <person name="Tapia R."/>
            <person name="Han C."/>
            <person name="Land M."/>
            <person name="Hauser L."/>
            <person name="Markowitz V."/>
            <person name="Cheng J.-F."/>
            <person name="Hugenholtz P."/>
            <person name="Woyke T."/>
            <person name="Wu D."/>
            <person name="Tindall B."/>
            <person name="Brambilla E."/>
            <person name="Klenk H.-P."/>
            <person name="Eisen J.A."/>
        </authorList>
    </citation>
    <scope>NUCLEOTIDE SEQUENCE [LARGE SCALE GENOMIC DNA]</scope>
    <source>
        <strain evidence="3">DSM 18603</strain>
    </source>
</reference>
<dbReference type="InterPro" id="IPR036761">
    <property type="entry name" value="TTHA0802/YceI-like_sf"/>
</dbReference>
<dbReference type="OrthoDB" id="9811006at2"/>
<protein>
    <submittedName>
        <fullName evidence="3">YceI family protein</fullName>
    </submittedName>
</protein>
<accession>H1Y9Y8</accession>
<name>H1Y9Y8_9SPHI</name>
<proteinExistence type="predicted"/>
<dbReference type="Proteomes" id="UP000002774">
    <property type="component" value="Chromosome"/>
</dbReference>
<dbReference type="InterPro" id="IPR007372">
    <property type="entry name" value="Lipid/polyisoprenoid-bd_YceI"/>
</dbReference>
<dbReference type="eggNOG" id="COG2353">
    <property type="taxonomic scope" value="Bacteria"/>
</dbReference>
<sequence>MKKTILLGITALLCSLSVVAQHKYLLDKYHARVGFSATHFGISHVEGNFKTIDATLTAKKADFTDAVITFTADVNSINTDVDYRDKDLKSAGYFNAEKYPTLSFKSTSFKKTGPKSYKLAGNITIHGVTKAIVFNVIYNGTAVTAMKKPTAGFTITGKLNRLDFGVGTAAVSSGVSNEIELRANIEFTVI</sequence>
<keyword evidence="4" id="KW-1185">Reference proteome</keyword>
<dbReference type="Gene3D" id="2.40.128.110">
    <property type="entry name" value="Lipid/polyisoprenoid-binding, YceI-like"/>
    <property type="match status" value="1"/>
</dbReference>
<keyword evidence="1" id="KW-0732">Signal</keyword>
<evidence type="ECO:0000313" key="4">
    <source>
        <dbReference type="Proteomes" id="UP000002774"/>
    </source>
</evidence>
<feature type="chain" id="PRO_5003558887" evidence="1">
    <location>
        <begin position="21"/>
        <end position="190"/>
    </location>
</feature>